<feature type="active site" description="Nucleophile" evidence="4">
    <location>
        <position position="264"/>
    </location>
</feature>
<feature type="active site" description="Proton acceptor" evidence="4">
    <location>
        <position position="422"/>
    </location>
</feature>
<protein>
    <submittedName>
        <fullName evidence="6">Triacylglycerol lipase SDP1</fullName>
    </submittedName>
</protein>
<dbReference type="Pfam" id="PF11815">
    <property type="entry name" value="DUF3336"/>
    <property type="match status" value="1"/>
</dbReference>
<dbReference type="InterPro" id="IPR002641">
    <property type="entry name" value="PNPLA_dom"/>
</dbReference>
<organism evidence="6 7">
    <name type="scientific">Morella rubra</name>
    <name type="common">Chinese bayberry</name>
    <dbReference type="NCBI Taxonomy" id="262757"/>
    <lineage>
        <taxon>Eukaryota</taxon>
        <taxon>Viridiplantae</taxon>
        <taxon>Streptophyta</taxon>
        <taxon>Embryophyta</taxon>
        <taxon>Tracheophyta</taxon>
        <taxon>Spermatophyta</taxon>
        <taxon>Magnoliopsida</taxon>
        <taxon>eudicotyledons</taxon>
        <taxon>Gunneridae</taxon>
        <taxon>Pentapetalae</taxon>
        <taxon>rosids</taxon>
        <taxon>fabids</taxon>
        <taxon>Fagales</taxon>
        <taxon>Myricaceae</taxon>
        <taxon>Morella</taxon>
    </lineage>
</organism>
<dbReference type="GO" id="GO:0004806">
    <property type="term" value="F:triacylglycerol lipase activity"/>
    <property type="evidence" value="ECO:0007669"/>
    <property type="project" value="InterPro"/>
</dbReference>
<dbReference type="SUPFAM" id="SSF52151">
    <property type="entry name" value="FabD/lysophospholipase-like"/>
    <property type="match status" value="2"/>
</dbReference>
<evidence type="ECO:0000256" key="3">
    <source>
        <dbReference type="ARBA" id="ARBA00023098"/>
    </source>
</evidence>
<dbReference type="Pfam" id="PF01734">
    <property type="entry name" value="Patatin"/>
    <property type="match status" value="2"/>
</dbReference>
<dbReference type="InterPro" id="IPR021771">
    <property type="entry name" value="Triacylglycerol_lipase_N"/>
</dbReference>
<feature type="domain" description="PNPLA" evidence="5">
    <location>
        <begin position="231"/>
        <end position="435"/>
    </location>
</feature>
<comment type="caution">
    <text evidence="6">The sequence shown here is derived from an EMBL/GenBank/DDBJ whole genome shotgun (WGS) entry which is preliminary data.</text>
</comment>
<evidence type="ECO:0000256" key="1">
    <source>
        <dbReference type="ARBA" id="ARBA00022801"/>
    </source>
</evidence>
<feature type="short sequence motif" description="GXSXG" evidence="4">
    <location>
        <begin position="714"/>
        <end position="718"/>
    </location>
</feature>
<sequence length="827" mass="93493">MAVSADAGADPLSIGSSNNVGRSLAFGILSSKSIPHLRQQMRHALLNAVPTLRQFLLPIIKWLRPRNRTIVAMVAVAVFILHRHTNVKQKAEMAYRRKFWKAMMKTASNYEEWAHAAKMLDKEGPKVNEWDMYDEELVWNKLQELRNRRQEGSIRDIIFSLRADLIRNLGNMCNPDLHKGRLQVPKLINEYIEEVSFQLKMVCDSDSEDLPFEEKLIFMHETRHAFGRTALLLSGGASLGAFHIGVLRTLVEHKFLPRIIAGSSVGSVFCAMTATRTSSELQSFFDDSLHSMKFFDQMGGVYSVAKRVLSGGAVHDIRQLQMLLRQMTNNLTFQEAYDLTGQILGITVCSPRKHEPPRCLNYLTSPHVVIWSAVTASCAFPGLFEAQELMAKDRNGEIVPYHPPFNFEPEEGSSSNVRRWRDGSLEVDLPMMQLKELFNVNHFIVSQLNPHIAPLLRIKEFVRAHGGYFASKVAHIFELEVKHRCNQMLELGFPLGGLAKLFAQEWEGDVTIVMPATLSQYAKLIQNPSYVELKKAATQGRRCTWEKLAAIKANYGIELALDECVATLNHMRRLRRIAEKAAGSSRGLYCQSVESSYSTTNYKRIHSSAEFVAEFFRLREPCSIRMRHVVNVLRQFCSQITSLTSPYPMMKTIYEEWALLDLGHVLEQGAPQQGSIRGENLALLLSGGASLGAFHIGVLRTLVEHKFLPRIIAGSSVGSVFCAMTATRTSSELQSFFDDSLHSMKFFDQMGGVYSVAKRVLSGGAVHDIRQLQMLLRQMTNNLTFQEAYDLTGQNNCCLFNHISDRPSGLFRMIFEFNFEPGKVERR</sequence>
<dbReference type="CDD" id="cd07231">
    <property type="entry name" value="Pat_SDP1-like"/>
    <property type="match status" value="1"/>
</dbReference>
<reference evidence="6 7" key="1">
    <citation type="journal article" date="2019" name="Plant Biotechnol. J.">
        <title>The red bayberry genome and genetic basis of sex determination.</title>
        <authorList>
            <person name="Jia H.M."/>
            <person name="Jia H.J."/>
            <person name="Cai Q.L."/>
            <person name="Wang Y."/>
            <person name="Zhao H.B."/>
            <person name="Yang W.F."/>
            <person name="Wang G.Y."/>
            <person name="Li Y.H."/>
            <person name="Zhan D.L."/>
            <person name="Shen Y.T."/>
            <person name="Niu Q.F."/>
            <person name="Chang L."/>
            <person name="Qiu J."/>
            <person name="Zhao L."/>
            <person name="Xie H.B."/>
            <person name="Fu W.Y."/>
            <person name="Jin J."/>
            <person name="Li X.W."/>
            <person name="Jiao Y."/>
            <person name="Zhou C.C."/>
            <person name="Tu T."/>
            <person name="Chai C.Y."/>
            <person name="Gao J.L."/>
            <person name="Fan L.J."/>
            <person name="van de Weg E."/>
            <person name="Wang J.Y."/>
            <person name="Gao Z.S."/>
        </authorList>
    </citation>
    <scope>NUCLEOTIDE SEQUENCE [LARGE SCALE GENOMIC DNA]</scope>
    <source>
        <tissue evidence="6">Leaves</tissue>
    </source>
</reference>
<feature type="short sequence motif" description="GXSXG" evidence="4">
    <location>
        <begin position="262"/>
        <end position="266"/>
    </location>
</feature>
<evidence type="ECO:0000259" key="5">
    <source>
        <dbReference type="PROSITE" id="PS51635"/>
    </source>
</evidence>
<evidence type="ECO:0000313" key="6">
    <source>
        <dbReference type="EMBL" id="KAB1205495.1"/>
    </source>
</evidence>
<dbReference type="AlphaFoldDB" id="A0A6A1UYL6"/>
<dbReference type="InterPro" id="IPR016035">
    <property type="entry name" value="Acyl_Trfase/lysoPLipase"/>
</dbReference>
<comment type="caution">
    <text evidence="4">Lacks conserved residue(s) required for the propagation of feature annotation.</text>
</comment>
<feature type="domain" description="PNPLA" evidence="5">
    <location>
        <begin position="683"/>
        <end position="827"/>
    </location>
</feature>
<dbReference type="Proteomes" id="UP000516437">
    <property type="component" value="Chromosome 7"/>
</dbReference>
<evidence type="ECO:0000256" key="4">
    <source>
        <dbReference type="PROSITE-ProRule" id="PRU01161"/>
    </source>
</evidence>
<evidence type="ECO:0000313" key="7">
    <source>
        <dbReference type="Proteomes" id="UP000516437"/>
    </source>
</evidence>
<accession>A0A6A1UYL6</accession>
<proteinExistence type="predicted"/>
<keyword evidence="1 4" id="KW-0378">Hydrolase</keyword>
<dbReference type="Gene3D" id="3.40.1090.10">
    <property type="entry name" value="Cytosolic phospholipase A2 catalytic domain"/>
    <property type="match status" value="3"/>
</dbReference>
<dbReference type="PANTHER" id="PTHR14226">
    <property type="entry name" value="NEUROPATHY TARGET ESTERASE/SWISS CHEESE D.MELANOGASTER"/>
    <property type="match status" value="1"/>
</dbReference>
<dbReference type="InterPro" id="IPR050301">
    <property type="entry name" value="NTE"/>
</dbReference>
<keyword evidence="7" id="KW-1185">Reference proteome</keyword>
<name>A0A6A1UYL6_9ROSI</name>
<dbReference type="PROSITE" id="PS51635">
    <property type="entry name" value="PNPLA"/>
    <property type="match status" value="2"/>
</dbReference>
<keyword evidence="2 4" id="KW-0442">Lipid degradation</keyword>
<dbReference type="GO" id="GO:0016042">
    <property type="term" value="P:lipid catabolic process"/>
    <property type="evidence" value="ECO:0007669"/>
    <property type="project" value="UniProtKB-UniRule"/>
</dbReference>
<keyword evidence="3 4" id="KW-0443">Lipid metabolism</keyword>
<dbReference type="PANTHER" id="PTHR14226:SF10">
    <property type="entry name" value="TRIACYLGLYCEROL LIPASE 4-RELATED"/>
    <property type="match status" value="1"/>
</dbReference>
<gene>
    <name evidence="6" type="ORF">CJ030_MR7G025988</name>
</gene>
<dbReference type="EMBL" id="RXIC02000025">
    <property type="protein sequence ID" value="KAB1205495.1"/>
    <property type="molecule type" value="Genomic_DNA"/>
</dbReference>
<dbReference type="OrthoDB" id="15478at2759"/>
<evidence type="ECO:0000256" key="2">
    <source>
        <dbReference type="ARBA" id="ARBA00022963"/>
    </source>
</evidence>